<dbReference type="RefSeq" id="WP_088999731.1">
    <property type="nucleotide sequence ID" value="NZ_JBFAAC010000018.1"/>
</dbReference>
<organism evidence="3 4">
    <name type="scientific">Micromonospora echinofusca</name>
    <dbReference type="NCBI Taxonomy" id="47858"/>
    <lineage>
        <taxon>Bacteria</taxon>
        <taxon>Bacillati</taxon>
        <taxon>Actinomycetota</taxon>
        <taxon>Actinomycetes</taxon>
        <taxon>Micromonosporales</taxon>
        <taxon>Micromonosporaceae</taxon>
        <taxon>Micromonospora</taxon>
    </lineage>
</organism>
<dbReference type="InterPro" id="IPR052544">
    <property type="entry name" value="Bacteriocin_Proc_Enz"/>
</dbReference>
<feature type="region of interest" description="Disordered" evidence="1">
    <location>
        <begin position="348"/>
        <end position="383"/>
    </location>
</feature>
<dbReference type="InterPro" id="IPR000415">
    <property type="entry name" value="Nitroreductase-like"/>
</dbReference>
<evidence type="ECO:0000256" key="1">
    <source>
        <dbReference type="SAM" id="MobiDB-lite"/>
    </source>
</evidence>
<dbReference type="PANTHER" id="PTHR43745:SF2">
    <property type="entry name" value="NITROREDUCTASE MJ1384-RELATED"/>
    <property type="match status" value="1"/>
</dbReference>
<feature type="domain" description="Nitroreductase" evidence="2">
    <location>
        <begin position="159"/>
        <end position="343"/>
    </location>
</feature>
<dbReference type="InterPro" id="IPR029479">
    <property type="entry name" value="Nitroreductase"/>
</dbReference>
<accession>A0A1C5G7B3</accession>
<dbReference type="InterPro" id="IPR020051">
    <property type="entry name" value="SagB-type_dehydrogenase"/>
</dbReference>
<dbReference type="GO" id="GO:0016491">
    <property type="term" value="F:oxidoreductase activity"/>
    <property type="evidence" value="ECO:0007669"/>
    <property type="project" value="InterPro"/>
</dbReference>
<dbReference type="NCBIfam" id="TIGR03605">
    <property type="entry name" value="antibiot_sagB"/>
    <property type="match status" value="1"/>
</dbReference>
<dbReference type="PANTHER" id="PTHR43745">
    <property type="entry name" value="NITROREDUCTASE MJ1384-RELATED"/>
    <property type="match status" value="1"/>
</dbReference>
<keyword evidence="4" id="KW-1185">Reference proteome</keyword>
<reference evidence="3 4" key="1">
    <citation type="submission" date="2016-06" db="EMBL/GenBank/DDBJ databases">
        <authorList>
            <person name="Kjaerup R.B."/>
            <person name="Dalgaard T.S."/>
            <person name="Juul-Madsen H.R."/>
        </authorList>
    </citation>
    <scope>NUCLEOTIDE SEQUENCE [LARGE SCALE GENOMIC DNA]</scope>
    <source>
        <strain evidence="3 4">DSM 43913</strain>
    </source>
</reference>
<gene>
    <name evidence="3" type="ORF">GA0070610_1992</name>
</gene>
<dbReference type="AlphaFoldDB" id="A0A1C5G7B3"/>
<evidence type="ECO:0000313" key="4">
    <source>
        <dbReference type="Proteomes" id="UP000198251"/>
    </source>
</evidence>
<dbReference type="GeneID" id="95801811"/>
<dbReference type="SUPFAM" id="SSF55469">
    <property type="entry name" value="FMN-dependent nitroreductase-like"/>
    <property type="match status" value="1"/>
</dbReference>
<dbReference type="Gene3D" id="3.40.109.10">
    <property type="entry name" value="NADH Oxidase"/>
    <property type="match status" value="1"/>
</dbReference>
<dbReference type="EMBL" id="LT607733">
    <property type="protein sequence ID" value="SCG15749.1"/>
    <property type="molecule type" value="Genomic_DNA"/>
</dbReference>
<dbReference type="Proteomes" id="UP000198251">
    <property type="component" value="Chromosome I"/>
</dbReference>
<sequence length="383" mass="41815">MRVRRRDQLVCRWDSDALMVALPGQRRWLRVTPDLFTLLQRLDDYTDVDEVAAHFGEEAAGAATRALHQLRDAGILVADTDDDATPPVWQHWGPVASRMHTEARDANYLVDSPRRDATAAQIAADGEPPAPFKRYPHAPAVHLPRRALPLRTPVEEVFAARRTHRAFAGTPVGIDALATVLACTFAPQRFLDGGAFGPQQGRISASAGGRHEVECYVAVYDVTGVPPGLYHYAPEVHRLELLDASVDRQRIAALAYEQEPSYQGAFTCLTTTVAARLSWKYRHPRAYRLWMFDAGHYGQTFALTCTALGLAPFQTVAFHDSGVEAMLGVDGDHEFATYLLSAGNPAPADGTHPVGPEYPPPARLAASTHRSPADLAAGEDQLG</sequence>
<protein>
    <submittedName>
        <fullName evidence="3">SagB-type dehydrogenase domain-containing protein</fullName>
    </submittedName>
</protein>
<dbReference type="CDD" id="cd02142">
    <property type="entry name" value="McbC_SagB-like_oxidoreductase"/>
    <property type="match status" value="1"/>
</dbReference>
<evidence type="ECO:0000259" key="2">
    <source>
        <dbReference type="Pfam" id="PF00881"/>
    </source>
</evidence>
<proteinExistence type="predicted"/>
<dbReference type="Pfam" id="PF00881">
    <property type="entry name" value="Nitroreductase"/>
    <property type="match status" value="1"/>
</dbReference>
<evidence type="ECO:0000313" key="3">
    <source>
        <dbReference type="EMBL" id="SCG15749.1"/>
    </source>
</evidence>
<name>A0A1C5G7B3_MICEH</name>